<dbReference type="OrthoDB" id="4764644at2759"/>
<reference evidence="1" key="1">
    <citation type="submission" date="2022-12" db="EMBL/GenBank/DDBJ databases">
        <authorList>
            <person name="Petersen C."/>
        </authorList>
    </citation>
    <scope>NUCLEOTIDE SEQUENCE</scope>
    <source>
        <strain evidence="1">IBT 3081</strain>
    </source>
</reference>
<dbReference type="AlphaFoldDB" id="A0A9W9RRX1"/>
<organism evidence="1 2">
    <name type="scientific">Penicillium concentricum</name>
    <dbReference type="NCBI Taxonomy" id="293559"/>
    <lineage>
        <taxon>Eukaryota</taxon>
        <taxon>Fungi</taxon>
        <taxon>Dikarya</taxon>
        <taxon>Ascomycota</taxon>
        <taxon>Pezizomycotina</taxon>
        <taxon>Eurotiomycetes</taxon>
        <taxon>Eurotiomycetidae</taxon>
        <taxon>Eurotiales</taxon>
        <taxon>Aspergillaceae</taxon>
        <taxon>Penicillium</taxon>
    </lineage>
</organism>
<accession>A0A9W9RRX1</accession>
<evidence type="ECO:0000313" key="1">
    <source>
        <dbReference type="EMBL" id="KAJ5365272.1"/>
    </source>
</evidence>
<reference evidence="1" key="2">
    <citation type="journal article" date="2023" name="IMA Fungus">
        <title>Comparative genomic study of the Penicillium genus elucidates a diverse pangenome and 15 lateral gene transfer events.</title>
        <authorList>
            <person name="Petersen C."/>
            <person name="Sorensen T."/>
            <person name="Nielsen M.R."/>
            <person name="Sondergaard T.E."/>
            <person name="Sorensen J.L."/>
            <person name="Fitzpatrick D.A."/>
            <person name="Frisvad J.C."/>
            <person name="Nielsen K.L."/>
        </authorList>
    </citation>
    <scope>NUCLEOTIDE SEQUENCE</scope>
    <source>
        <strain evidence="1">IBT 3081</strain>
    </source>
</reference>
<dbReference type="EMBL" id="JAPZBT010000003">
    <property type="protein sequence ID" value="KAJ5365272.1"/>
    <property type="molecule type" value="Genomic_DNA"/>
</dbReference>
<keyword evidence="2" id="KW-1185">Reference proteome</keyword>
<name>A0A9W9RRX1_9EURO</name>
<proteinExistence type="predicted"/>
<comment type="caution">
    <text evidence="1">The sequence shown here is derived from an EMBL/GenBank/DDBJ whole genome shotgun (WGS) entry which is preliminary data.</text>
</comment>
<dbReference type="Proteomes" id="UP001147752">
    <property type="component" value="Unassembled WGS sequence"/>
</dbReference>
<evidence type="ECO:0000313" key="2">
    <source>
        <dbReference type="Proteomes" id="UP001147752"/>
    </source>
</evidence>
<dbReference type="RefSeq" id="XP_056576739.1">
    <property type="nucleotide sequence ID" value="XM_056725888.1"/>
</dbReference>
<dbReference type="GeneID" id="81465071"/>
<gene>
    <name evidence="1" type="ORF">N7517_008158</name>
</gene>
<sequence>MNQYSQVLVDEQMIPQKAILAICNRSSKRPWRHASGEETKRRRADLAEMGKTVRDTAAAASFRDMEKMIKHLDGRLAVFQEG</sequence>
<protein>
    <submittedName>
        <fullName evidence="1">Uncharacterized protein</fullName>
    </submittedName>
</protein>